<dbReference type="Proteomes" id="UP000254866">
    <property type="component" value="Unassembled WGS sequence"/>
</dbReference>
<dbReference type="RefSeq" id="XP_031868947.1">
    <property type="nucleotide sequence ID" value="XM_032014266.1"/>
</dbReference>
<evidence type="ECO:0000313" key="7">
    <source>
        <dbReference type="EMBL" id="RDL36291.1"/>
    </source>
</evidence>
<name>A0A370TL91_9HELO</name>
<evidence type="ECO:0000313" key="8">
    <source>
        <dbReference type="Proteomes" id="UP000254866"/>
    </source>
</evidence>
<dbReference type="Gene3D" id="3.50.50.60">
    <property type="entry name" value="FAD/NAD(P)-binding domain"/>
    <property type="match status" value="2"/>
</dbReference>
<keyword evidence="5" id="KW-0732">Signal</keyword>
<dbReference type="OrthoDB" id="2431938at2759"/>
<dbReference type="InterPro" id="IPR002938">
    <property type="entry name" value="FAD-bd"/>
</dbReference>
<dbReference type="GeneID" id="43598492"/>
<keyword evidence="8" id="KW-1185">Reference proteome</keyword>
<feature type="chain" id="PRO_5016934916" description="FAD-binding domain-containing protein" evidence="5">
    <location>
        <begin position="24"/>
        <end position="409"/>
    </location>
</feature>
<evidence type="ECO:0000259" key="6">
    <source>
        <dbReference type="Pfam" id="PF01494"/>
    </source>
</evidence>
<evidence type="ECO:0000256" key="2">
    <source>
        <dbReference type="ARBA" id="ARBA00022630"/>
    </source>
</evidence>
<organism evidence="7 8">
    <name type="scientific">Venustampulla echinocandica</name>
    <dbReference type="NCBI Taxonomy" id="2656787"/>
    <lineage>
        <taxon>Eukaryota</taxon>
        <taxon>Fungi</taxon>
        <taxon>Dikarya</taxon>
        <taxon>Ascomycota</taxon>
        <taxon>Pezizomycotina</taxon>
        <taxon>Leotiomycetes</taxon>
        <taxon>Helotiales</taxon>
        <taxon>Pleuroascaceae</taxon>
        <taxon>Venustampulla</taxon>
    </lineage>
</organism>
<dbReference type="EMBL" id="NPIC01000004">
    <property type="protein sequence ID" value="RDL36291.1"/>
    <property type="molecule type" value="Genomic_DNA"/>
</dbReference>
<proteinExistence type="inferred from homology"/>
<dbReference type="PANTHER" id="PTHR47356">
    <property type="entry name" value="FAD-DEPENDENT MONOOXYGENASE ASQG-RELATED"/>
    <property type="match status" value="1"/>
</dbReference>
<dbReference type="STRING" id="2656787.A0A370TL91"/>
<dbReference type="SUPFAM" id="SSF51905">
    <property type="entry name" value="FAD/NAD(P)-binding domain"/>
    <property type="match status" value="1"/>
</dbReference>
<reference evidence="7 8" key="1">
    <citation type="journal article" date="2018" name="IMA Fungus">
        <title>IMA Genome-F 9: Draft genome sequence of Annulohypoxylon stygium, Aspergillus mulundensis, Berkeleyomyces basicola (syn. Thielaviopsis basicola), Ceratocystis smalleyi, two Cercospora beticola strains, Coleophoma cylindrospora, Fusarium fracticaudum, Phialophora cf. hyalina, and Morchella septimelata.</title>
        <authorList>
            <person name="Wingfield B.D."/>
            <person name="Bills G.F."/>
            <person name="Dong Y."/>
            <person name="Huang W."/>
            <person name="Nel W.J."/>
            <person name="Swalarsk-Parry B.S."/>
            <person name="Vaghefi N."/>
            <person name="Wilken P.M."/>
            <person name="An Z."/>
            <person name="de Beer Z.W."/>
            <person name="De Vos L."/>
            <person name="Chen L."/>
            <person name="Duong T.A."/>
            <person name="Gao Y."/>
            <person name="Hammerbacher A."/>
            <person name="Kikkert J.R."/>
            <person name="Li Y."/>
            <person name="Li H."/>
            <person name="Li K."/>
            <person name="Li Q."/>
            <person name="Liu X."/>
            <person name="Ma X."/>
            <person name="Naidoo K."/>
            <person name="Pethybridge S.J."/>
            <person name="Sun J."/>
            <person name="Steenkamp E.T."/>
            <person name="van der Nest M.A."/>
            <person name="van Wyk S."/>
            <person name="Wingfield M.J."/>
            <person name="Xiong C."/>
            <person name="Yue Q."/>
            <person name="Zhang X."/>
        </authorList>
    </citation>
    <scope>NUCLEOTIDE SEQUENCE [LARGE SCALE GENOMIC DNA]</scope>
    <source>
        <strain evidence="7 8">BP 5553</strain>
    </source>
</reference>
<gene>
    <name evidence="7" type="ORF">BP5553_05643</name>
</gene>
<comment type="caution">
    <text evidence="7">The sequence shown here is derived from an EMBL/GenBank/DDBJ whole genome shotgun (WGS) entry which is preliminary data.</text>
</comment>
<dbReference type="GO" id="GO:0004497">
    <property type="term" value="F:monooxygenase activity"/>
    <property type="evidence" value="ECO:0007669"/>
    <property type="project" value="InterPro"/>
</dbReference>
<evidence type="ECO:0000256" key="3">
    <source>
        <dbReference type="ARBA" id="ARBA00022827"/>
    </source>
</evidence>
<dbReference type="Pfam" id="PF01494">
    <property type="entry name" value="FAD_binding_3"/>
    <property type="match status" value="1"/>
</dbReference>
<keyword evidence="4" id="KW-0560">Oxidoreductase</keyword>
<accession>A0A370TL91</accession>
<keyword evidence="2" id="KW-0285">Flavoprotein</keyword>
<dbReference type="GO" id="GO:0071949">
    <property type="term" value="F:FAD binding"/>
    <property type="evidence" value="ECO:0007669"/>
    <property type="project" value="InterPro"/>
</dbReference>
<feature type="signal peptide" evidence="5">
    <location>
        <begin position="1"/>
        <end position="23"/>
    </location>
</feature>
<evidence type="ECO:0000256" key="4">
    <source>
        <dbReference type="ARBA" id="ARBA00023002"/>
    </source>
</evidence>
<dbReference type="AlphaFoldDB" id="A0A370TL91"/>
<dbReference type="InterPro" id="IPR036188">
    <property type="entry name" value="FAD/NAD-bd_sf"/>
</dbReference>
<dbReference type="PRINTS" id="PR00420">
    <property type="entry name" value="RNGMNOXGNASE"/>
</dbReference>
<evidence type="ECO:0000256" key="1">
    <source>
        <dbReference type="ARBA" id="ARBA00007992"/>
    </source>
</evidence>
<feature type="domain" description="FAD-binding" evidence="6">
    <location>
        <begin position="85"/>
        <end position="153"/>
    </location>
</feature>
<evidence type="ECO:0000256" key="5">
    <source>
        <dbReference type="SAM" id="SignalP"/>
    </source>
</evidence>
<dbReference type="PANTHER" id="PTHR47356:SF2">
    <property type="entry name" value="FAD-BINDING DOMAIN-CONTAINING PROTEIN-RELATED"/>
    <property type="match status" value="1"/>
</dbReference>
<comment type="similarity">
    <text evidence="1">Belongs to the paxM FAD-dependent monooxygenase family.</text>
</comment>
<sequence>MAQLSSIMSSFDIFLAPFFPVLGYEHGRSWVQVQVSQGFLLAYGINSRTAEQADPFFNDMQHAGCVQTATVVPNSVPVSKEKLSRVVIVGGGVAGLTLAHNLEQANIDYVVLDKGVVALPWGTSISIHPNGCRILYQIGTLDAVEAKCVPMERFYNRGLSGYSYVHDFFFQSVTSRTGYTTLTLERRGFLQALYDTPESKSKIRKRCCVKNVIEENGIVRVLLEDDMKVTYNAIIACVPQQPGLGLNHMHRTSFNNLSFLMLCQPDTVYLAAHFKLPESEQTCWPSRTRYTEQDMKDYAAKVSDRPVSESVLFRELWRKKTGAHIASLQEGVLDHWFFSRTALLWDCVHKVTPNAGFGGSTTMESALALANALHDAISAHPNKKPSDIEIKDALQPYQNARKSRVLEIF</sequence>
<protein>
    <recommendedName>
        <fullName evidence="6">FAD-binding domain-containing protein</fullName>
    </recommendedName>
</protein>
<dbReference type="InterPro" id="IPR050562">
    <property type="entry name" value="FAD_mOase_fung"/>
</dbReference>
<keyword evidence="3" id="KW-0274">FAD</keyword>